<dbReference type="AlphaFoldDB" id="A0A183N8B1"/>
<accession>A0A183N8B1</accession>
<reference evidence="1 2" key="1">
    <citation type="submission" date="2018-11" db="EMBL/GenBank/DDBJ databases">
        <authorList>
            <consortium name="Pathogen Informatics"/>
        </authorList>
    </citation>
    <scope>NUCLEOTIDE SEQUENCE [LARGE SCALE GENOMIC DNA]</scope>
    <source>
        <strain evidence="1 2">Zambia</strain>
    </source>
</reference>
<protein>
    <submittedName>
        <fullName evidence="1">Uncharacterized protein</fullName>
    </submittedName>
</protein>
<gene>
    <name evidence="1" type="ORF">SMRZ_LOCUS24536</name>
</gene>
<evidence type="ECO:0000313" key="2">
    <source>
        <dbReference type="Proteomes" id="UP000277204"/>
    </source>
</evidence>
<evidence type="ECO:0000313" key="1">
    <source>
        <dbReference type="EMBL" id="VDP51686.1"/>
    </source>
</evidence>
<keyword evidence="2" id="KW-1185">Reference proteome</keyword>
<name>A0A183N8B1_9TREM</name>
<dbReference type="EMBL" id="UZAI01020473">
    <property type="protein sequence ID" value="VDP51686.1"/>
    <property type="molecule type" value="Genomic_DNA"/>
</dbReference>
<organism evidence="1 2">
    <name type="scientific">Schistosoma margrebowiei</name>
    <dbReference type="NCBI Taxonomy" id="48269"/>
    <lineage>
        <taxon>Eukaryota</taxon>
        <taxon>Metazoa</taxon>
        <taxon>Spiralia</taxon>
        <taxon>Lophotrochozoa</taxon>
        <taxon>Platyhelminthes</taxon>
        <taxon>Trematoda</taxon>
        <taxon>Digenea</taxon>
        <taxon>Strigeidida</taxon>
        <taxon>Schistosomatoidea</taxon>
        <taxon>Schistosomatidae</taxon>
        <taxon>Schistosoma</taxon>
    </lineage>
</organism>
<dbReference type="Proteomes" id="UP000277204">
    <property type="component" value="Unassembled WGS sequence"/>
</dbReference>
<proteinExistence type="predicted"/>
<sequence>MQIKTTSVAEASASAGLNIHKGTCETPKSYLMEKPWKRWELTYLVSIIDRQGRSDAGVKAMIGKIGFIIPAIEEHMELKITLSQ</sequence>